<name>A0A0E9UMR0_ANGAN</name>
<proteinExistence type="predicted"/>
<reference evidence="1" key="2">
    <citation type="journal article" date="2015" name="Fish Shellfish Immunol.">
        <title>Early steps in the European eel (Anguilla anguilla)-Vibrio vulnificus interaction in the gills: Role of the RtxA13 toxin.</title>
        <authorList>
            <person name="Callol A."/>
            <person name="Pajuelo D."/>
            <person name="Ebbesson L."/>
            <person name="Teles M."/>
            <person name="MacKenzie S."/>
            <person name="Amaro C."/>
        </authorList>
    </citation>
    <scope>NUCLEOTIDE SEQUENCE</scope>
</reference>
<accession>A0A0E9UMR0</accession>
<organism evidence="1">
    <name type="scientific">Anguilla anguilla</name>
    <name type="common">European freshwater eel</name>
    <name type="synonym">Muraena anguilla</name>
    <dbReference type="NCBI Taxonomy" id="7936"/>
    <lineage>
        <taxon>Eukaryota</taxon>
        <taxon>Metazoa</taxon>
        <taxon>Chordata</taxon>
        <taxon>Craniata</taxon>
        <taxon>Vertebrata</taxon>
        <taxon>Euteleostomi</taxon>
        <taxon>Actinopterygii</taxon>
        <taxon>Neopterygii</taxon>
        <taxon>Teleostei</taxon>
        <taxon>Anguilliformes</taxon>
        <taxon>Anguillidae</taxon>
        <taxon>Anguilla</taxon>
    </lineage>
</organism>
<dbReference type="AlphaFoldDB" id="A0A0E9UMR0"/>
<evidence type="ECO:0000313" key="1">
    <source>
        <dbReference type="EMBL" id="JAH67041.1"/>
    </source>
</evidence>
<protein>
    <submittedName>
        <fullName evidence="1">Uncharacterized protein</fullName>
    </submittedName>
</protein>
<sequence length="30" mass="3559">MVICEQLKIFEYQSQKATTVNTHSRTFKNI</sequence>
<dbReference type="EMBL" id="GBXM01041536">
    <property type="protein sequence ID" value="JAH67041.1"/>
    <property type="molecule type" value="Transcribed_RNA"/>
</dbReference>
<reference evidence="1" key="1">
    <citation type="submission" date="2014-11" db="EMBL/GenBank/DDBJ databases">
        <authorList>
            <person name="Amaro Gonzalez C."/>
        </authorList>
    </citation>
    <scope>NUCLEOTIDE SEQUENCE</scope>
</reference>